<evidence type="ECO:0000313" key="3">
    <source>
        <dbReference type="Proteomes" id="UP000799324"/>
    </source>
</evidence>
<feature type="region of interest" description="Disordered" evidence="1">
    <location>
        <begin position="1"/>
        <end position="209"/>
    </location>
</feature>
<accession>A0A6A6THX0</accession>
<feature type="compositionally biased region" description="Polar residues" evidence="1">
    <location>
        <begin position="1"/>
        <end position="39"/>
    </location>
</feature>
<feature type="compositionally biased region" description="Polar residues" evidence="1">
    <location>
        <begin position="135"/>
        <end position="151"/>
    </location>
</feature>
<evidence type="ECO:0000256" key="1">
    <source>
        <dbReference type="SAM" id="MobiDB-lite"/>
    </source>
</evidence>
<gene>
    <name evidence="2" type="ORF">K491DRAFT_712543</name>
</gene>
<feature type="compositionally biased region" description="Polar residues" evidence="1">
    <location>
        <begin position="57"/>
        <end position="66"/>
    </location>
</feature>
<dbReference type="OrthoDB" id="2530523at2759"/>
<feature type="region of interest" description="Disordered" evidence="1">
    <location>
        <begin position="328"/>
        <end position="390"/>
    </location>
</feature>
<feature type="compositionally biased region" description="Polar residues" evidence="1">
    <location>
        <begin position="341"/>
        <end position="390"/>
    </location>
</feature>
<reference evidence="2" key="1">
    <citation type="journal article" date="2020" name="Stud. Mycol.">
        <title>101 Dothideomycetes genomes: a test case for predicting lifestyles and emergence of pathogens.</title>
        <authorList>
            <person name="Haridas S."/>
            <person name="Albert R."/>
            <person name="Binder M."/>
            <person name="Bloem J."/>
            <person name="Labutti K."/>
            <person name="Salamov A."/>
            <person name="Andreopoulos B."/>
            <person name="Baker S."/>
            <person name="Barry K."/>
            <person name="Bills G."/>
            <person name="Bluhm B."/>
            <person name="Cannon C."/>
            <person name="Castanera R."/>
            <person name="Culley D."/>
            <person name="Daum C."/>
            <person name="Ezra D."/>
            <person name="Gonzalez J."/>
            <person name="Henrissat B."/>
            <person name="Kuo A."/>
            <person name="Liang C."/>
            <person name="Lipzen A."/>
            <person name="Lutzoni F."/>
            <person name="Magnuson J."/>
            <person name="Mondo S."/>
            <person name="Nolan M."/>
            <person name="Ohm R."/>
            <person name="Pangilinan J."/>
            <person name="Park H.-J."/>
            <person name="Ramirez L."/>
            <person name="Alfaro M."/>
            <person name="Sun H."/>
            <person name="Tritt A."/>
            <person name="Yoshinaga Y."/>
            <person name="Zwiers L.-H."/>
            <person name="Turgeon B."/>
            <person name="Goodwin S."/>
            <person name="Spatafora J."/>
            <person name="Crous P."/>
            <person name="Grigoriev I."/>
        </authorList>
    </citation>
    <scope>NUCLEOTIDE SEQUENCE</scope>
    <source>
        <strain evidence="2">CBS 122681</strain>
    </source>
</reference>
<dbReference type="Proteomes" id="UP000799324">
    <property type="component" value="Unassembled WGS sequence"/>
</dbReference>
<sequence length="390" mass="42268">MDYQTFNNQHPSFGGQFSTLPGTPAQATHPSPQQQQYTTDPHGRFMQSTPSPYPYAQQYTNGQQPGFPSMGGAVAANGGLMQPSHNLHRAAFQQQQQQQQHQQHHQQQQQHQLSPSPYSTAPFAQPIASPAHPQFVQNRQTASPASATNHGSPYAHPPTAQQSPSLVPSSTQQLPMSQPPAQSPVVQSTKVETPVKAQQPPSPASPVALAREQERMTTLFEINTLLLKEVVDLQSQGKGGQPGAPPGGQDAKADNKPTSSKEYIDCMRRLQSNLAYLAQNAEKVQNPDKFKSNQALLPGPAIMTVPSSLPSELVELYQKLQSLFPNWKGQAPMKASPGPQRLNSNSSQTNIGSMQPPNSAGLQNNMQPPNSAGLSSNMPMQQTSNFQQQQ</sequence>
<organism evidence="2 3">
    <name type="scientific">Lophiostoma macrostomum CBS 122681</name>
    <dbReference type="NCBI Taxonomy" id="1314788"/>
    <lineage>
        <taxon>Eukaryota</taxon>
        <taxon>Fungi</taxon>
        <taxon>Dikarya</taxon>
        <taxon>Ascomycota</taxon>
        <taxon>Pezizomycotina</taxon>
        <taxon>Dothideomycetes</taxon>
        <taxon>Pleosporomycetidae</taxon>
        <taxon>Pleosporales</taxon>
        <taxon>Lophiostomataceae</taxon>
        <taxon>Lophiostoma</taxon>
    </lineage>
</organism>
<evidence type="ECO:0000313" key="2">
    <source>
        <dbReference type="EMBL" id="KAF2659510.1"/>
    </source>
</evidence>
<protein>
    <submittedName>
        <fullName evidence="2">Uncharacterized protein</fullName>
    </submittedName>
</protein>
<proteinExistence type="predicted"/>
<feature type="compositionally biased region" description="Polar residues" evidence="1">
    <location>
        <begin position="159"/>
        <end position="176"/>
    </location>
</feature>
<name>A0A6A6THX0_9PLEO</name>
<dbReference type="EMBL" id="MU004306">
    <property type="protein sequence ID" value="KAF2659510.1"/>
    <property type="molecule type" value="Genomic_DNA"/>
</dbReference>
<dbReference type="AlphaFoldDB" id="A0A6A6THX0"/>
<keyword evidence="3" id="KW-1185">Reference proteome</keyword>
<feature type="compositionally biased region" description="Low complexity" evidence="1">
    <location>
        <begin position="93"/>
        <end position="112"/>
    </location>
</feature>
<feature type="region of interest" description="Disordered" evidence="1">
    <location>
        <begin position="235"/>
        <end position="258"/>
    </location>
</feature>